<dbReference type="InterPro" id="IPR039375">
    <property type="entry name" value="NodN-like"/>
</dbReference>
<sequence>MSTNKPLPTPTEISAPYWNGLKAGRLTIPQCKSCGHWVFFPRRHCDKCWSQDLAWKEVKGTGTLYTYTLTRVPTLPDFADEMPQKMAVVELDEGVRINTTLIGVDESEIKVDMRVKPVFDTVSADGTTLLRFTAAGKDMAERIDSTPAALAAAAEAAASAAEVADRRQVRFDDEAAMKSLVSEAYSAWSNQIVVDQALIDEFAKLSGDDYWIHTDPERARKQSPFGGTIAHGALVQVLQSRLRIPLDYEVVGFNNMVNYGSDRLRFPAPVPAGSRIHARTRVKAVEKLPKGMQLTMEIVTHVVGSERPSVINDLVILYM</sequence>
<dbReference type="CDD" id="cd03450">
    <property type="entry name" value="NodN"/>
    <property type="match status" value="1"/>
</dbReference>
<protein>
    <submittedName>
        <fullName evidence="4">Acyl dehydratase</fullName>
    </submittedName>
</protein>
<dbReference type="InterPro" id="IPR002878">
    <property type="entry name" value="ChsH2_C"/>
</dbReference>
<dbReference type="Pfam" id="PF01796">
    <property type="entry name" value="OB_ChsH2_C"/>
    <property type="match status" value="1"/>
</dbReference>
<evidence type="ECO:0000313" key="4">
    <source>
        <dbReference type="EMBL" id="PZA18635.1"/>
    </source>
</evidence>
<dbReference type="Pfam" id="PF01575">
    <property type="entry name" value="MaoC_dehydratas"/>
    <property type="match status" value="1"/>
</dbReference>
<dbReference type="SUPFAM" id="SSF50249">
    <property type="entry name" value="Nucleic acid-binding proteins"/>
    <property type="match status" value="1"/>
</dbReference>
<evidence type="ECO:0000313" key="5">
    <source>
        <dbReference type="Proteomes" id="UP000248259"/>
    </source>
</evidence>
<dbReference type="InterPro" id="IPR052513">
    <property type="entry name" value="Thioester_dehydratase-like"/>
</dbReference>
<feature type="domain" description="ChsH2 rubredoxin-like zinc ribbon" evidence="3">
    <location>
        <begin position="18"/>
        <end position="53"/>
    </location>
</feature>
<dbReference type="InterPro" id="IPR012340">
    <property type="entry name" value="NA-bd_OB-fold"/>
</dbReference>
<dbReference type="PANTHER" id="PTHR34075:SF5">
    <property type="entry name" value="BLR3430 PROTEIN"/>
    <property type="match status" value="1"/>
</dbReference>
<dbReference type="AlphaFoldDB" id="A0A323V1H2"/>
<evidence type="ECO:0000259" key="3">
    <source>
        <dbReference type="Pfam" id="PF12172"/>
    </source>
</evidence>
<dbReference type="Pfam" id="PF12172">
    <property type="entry name" value="zf-ChsH2"/>
    <property type="match status" value="1"/>
</dbReference>
<keyword evidence="5" id="KW-1185">Reference proteome</keyword>
<proteinExistence type="predicted"/>
<dbReference type="RefSeq" id="WP_110522929.1">
    <property type="nucleotide sequence ID" value="NZ_QKOE01000001.1"/>
</dbReference>
<name>A0A323V1H2_9RHOO</name>
<dbReference type="OrthoDB" id="5514845at2"/>
<reference evidence="4 5" key="1">
    <citation type="submission" date="2018-06" db="EMBL/GenBank/DDBJ databases">
        <title>Azoarcus communis strain SWub3 genome.</title>
        <authorList>
            <person name="Zorraquino Salvo V."/>
            <person name="Toubiana D."/>
            <person name="Blumwald E."/>
        </authorList>
    </citation>
    <scope>NUCLEOTIDE SEQUENCE [LARGE SCALE GENOMIC DNA]</scope>
    <source>
        <strain evidence="4 5">SWub3</strain>
    </source>
</reference>
<dbReference type="EMBL" id="QKOE01000001">
    <property type="protein sequence ID" value="PZA18635.1"/>
    <property type="molecule type" value="Genomic_DNA"/>
</dbReference>
<accession>A0A323V1H2</accession>
<gene>
    <name evidence="4" type="ORF">DNK49_00245</name>
</gene>
<comment type="caution">
    <text evidence="4">The sequence shown here is derived from an EMBL/GenBank/DDBJ whole genome shotgun (WGS) entry which is preliminary data.</text>
</comment>
<evidence type="ECO:0000259" key="1">
    <source>
        <dbReference type="Pfam" id="PF01575"/>
    </source>
</evidence>
<dbReference type="InterPro" id="IPR022002">
    <property type="entry name" value="ChsH2_Znr"/>
</dbReference>
<evidence type="ECO:0000259" key="2">
    <source>
        <dbReference type="Pfam" id="PF01796"/>
    </source>
</evidence>
<dbReference type="Gene3D" id="6.10.30.10">
    <property type="match status" value="1"/>
</dbReference>
<dbReference type="Proteomes" id="UP000248259">
    <property type="component" value="Unassembled WGS sequence"/>
</dbReference>
<feature type="domain" description="ChsH2 C-terminal OB-fold" evidence="2">
    <location>
        <begin position="55"/>
        <end position="120"/>
    </location>
</feature>
<dbReference type="InterPro" id="IPR002539">
    <property type="entry name" value="MaoC-like_dom"/>
</dbReference>
<dbReference type="Gene3D" id="3.10.129.10">
    <property type="entry name" value="Hotdog Thioesterase"/>
    <property type="match status" value="1"/>
</dbReference>
<dbReference type="SUPFAM" id="SSF54637">
    <property type="entry name" value="Thioesterase/thiol ester dehydrase-isomerase"/>
    <property type="match status" value="1"/>
</dbReference>
<feature type="domain" description="MaoC-like" evidence="1">
    <location>
        <begin position="190"/>
        <end position="288"/>
    </location>
</feature>
<dbReference type="PANTHER" id="PTHR34075">
    <property type="entry name" value="BLR3430 PROTEIN"/>
    <property type="match status" value="1"/>
</dbReference>
<organism evidence="4 5">
    <name type="scientific">Parazoarcus communis SWub3 = DSM 12120</name>
    <dbReference type="NCBI Taxonomy" id="1121029"/>
    <lineage>
        <taxon>Bacteria</taxon>
        <taxon>Pseudomonadati</taxon>
        <taxon>Pseudomonadota</taxon>
        <taxon>Betaproteobacteria</taxon>
        <taxon>Rhodocyclales</taxon>
        <taxon>Zoogloeaceae</taxon>
        <taxon>Parazoarcus</taxon>
    </lineage>
</organism>
<dbReference type="InterPro" id="IPR029069">
    <property type="entry name" value="HotDog_dom_sf"/>
</dbReference>